<dbReference type="RefSeq" id="WP_247631633.1">
    <property type="nucleotide sequence ID" value="NZ_JAAKWV010000002.1"/>
</dbReference>
<name>A0AA42UE54_AERCA</name>
<reference evidence="1" key="1">
    <citation type="submission" date="2022-09" db="EMBL/GenBank/DDBJ databases">
        <title>Intensive care unit water sources are persistently colonized with multi-drug resistant bacteria and are the site of extensive horizontal gene transfer of antibiotic resistance genes.</title>
        <authorList>
            <person name="Diorio-Toth L."/>
        </authorList>
    </citation>
    <scope>NUCLEOTIDE SEQUENCE</scope>
    <source>
        <strain evidence="1">GD03710</strain>
    </source>
</reference>
<accession>A0AA42UE54</accession>
<evidence type="ECO:0000313" key="2">
    <source>
        <dbReference type="Proteomes" id="UP001161704"/>
    </source>
</evidence>
<dbReference type="Proteomes" id="UP001161704">
    <property type="component" value="Unassembled WGS sequence"/>
</dbReference>
<comment type="caution">
    <text evidence="1">The sequence shown here is derived from an EMBL/GenBank/DDBJ whole genome shotgun (WGS) entry which is preliminary data.</text>
</comment>
<proteinExistence type="predicted"/>
<dbReference type="EMBL" id="JAOCIZ010000036">
    <property type="protein sequence ID" value="MDH1505498.1"/>
    <property type="molecule type" value="Genomic_DNA"/>
</dbReference>
<gene>
    <name evidence="1" type="ORF">N5I20_10585</name>
</gene>
<dbReference type="AlphaFoldDB" id="A0AA42UE54"/>
<evidence type="ECO:0000313" key="1">
    <source>
        <dbReference type="EMBL" id="MDH1505498.1"/>
    </source>
</evidence>
<sequence length="121" mass="13531">MIIKGDMQQAGGVEFATFRLREGVTEADLLALSRRVESEFLLQQSELIMHCLLRGADGLYADVVMAPSQSLVEAYCQQWLHNDVAGEYLTLLDHHSVNMSFWTRIGRGRRGACHPPARGQS</sequence>
<organism evidence="1 2">
    <name type="scientific">Aeromonas caviae</name>
    <name type="common">Aeromonas punctata</name>
    <dbReference type="NCBI Taxonomy" id="648"/>
    <lineage>
        <taxon>Bacteria</taxon>
        <taxon>Pseudomonadati</taxon>
        <taxon>Pseudomonadota</taxon>
        <taxon>Gammaproteobacteria</taxon>
        <taxon>Aeromonadales</taxon>
        <taxon>Aeromonadaceae</taxon>
        <taxon>Aeromonas</taxon>
    </lineage>
</organism>
<protein>
    <submittedName>
        <fullName evidence="1">Uncharacterized protein</fullName>
    </submittedName>
</protein>